<dbReference type="Pfam" id="PF00356">
    <property type="entry name" value="LacI"/>
    <property type="match status" value="1"/>
</dbReference>
<keyword evidence="2" id="KW-0238">DNA-binding</keyword>
<dbReference type="Gene3D" id="1.10.260.40">
    <property type="entry name" value="lambda repressor-like DNA-binding domains"/>
    <property type="match status" value="1"/>
</dbReference>
<dbReference type="AlphaFoldDB" id="A0A0P0CTW5"/>
<proteinExistence type="predicted"/>
<evidence type="ECO:0000259" key="4">
    <source>
        <dbReference type="PROSITE" id="PS50932"/>
    </source>
</evidence>
<dbReference type="Gene3D" id="3.40.50.2300">
    <property type="match status" value="2"/>
</dbReference>
<dbReference type="GO" id="GO:0000976">
    <property type="term" value="F:transcription cis-regulatory region binding"/>
    <property type="evidence" value="ECO:0007669"/>
    <property type="project" value="TreeGrafter"/>
</dbReference>
<dbReference type="InterPro" id="IPR010982">
    <property type="entry name" value="Lambda_DNA-bd_dom_sf"/>
</dbReference>
<dbReference type="STRING" id="512763.DC20_00440"/>
<evidence type="ECO:0000256" key="3">
    <source>
        <dbReference type="ARBA" id="ARBA00023163"/>
    </source>
</evidence>
<dbReference type="OrthoDB" id="891936at2"/>
<keyword evidence="3" id="KW-0804">Transcription</keyword>
<evidence type="ECO:0000256" key="1">
    <source>
        <dbReference type="ARBA" id="ARBA00023015"/>
    </source>
</evidence>
<dbReference type="InterPro" id="IPR001761">
    <property type="entry name" value="Peripla_BP/Lac1_sug-bd_dom"/>
</dbReference>
<dbReference type="Proteomes" id="UP000061382">
    <property type="component" value="Chromosome"/>
</dbReference>
<dbReference type="InterPro" id="IPR000843">
    <property type="entry name" value="HTH_LacI"/>
</dbReference>
<keyword evidence="6" id="KW-1185">Reference proteome</keyword>
<dbReference type="SUPFAM" id="SSF53822">
    <property type="entry name" value="Periplasmic binding protein-like I"/>
    <property type="match status" value="1"/>
</dbReference>
<protein>
    <submittedName>
        <fullName evidence="5">LacI family transcriptional regulator</fullName>
    </submittedName>
</protein>
<feature type="domain" description="HTH lacI-type" evidence="4">
    <location>
        <begin position="8"/>
        <end position="62"/>
    </location>
</feature>
<dbReference type="CDD" id="cd06267">
    <property type="entry name" value="PBP1_LacI_sugar_binding-like"/>
    <property type="match status" value="1"/>
</dbReference>
<dbReference type="KEGG" id="rti:DC20_00440"/>
<name>A0A0P0CTW5_9BACT</name>
<keyword evidence="1" id="KW-0805">Transcription regulation</keyword>
<organism evidence="5 6">
    <name type="scientific">Rufibacter tibetensis</name>
    <dbReference type="NCBI Taxonomy" id="512763"/>
    <lineage>
        <taxon>Bacteria</taxon>
        <taxon>Pseudomonadati</taxon>
        <taxon>Bacteroidota</taxon>
        <taxon>Cytophagia</taxon>
        <taxon>Cytophagales</taxon>
        <taxon>Hymenobacteraceae</taxon>
        <taxon>Rufibacter</taxon>
    </lineage>
</organism>
<dbReference type="PANTHER" id="PTHR30146">
    <property type="entry name" value="LACI-RELATED TRANSCRIPTIONAL REPRESSOR"/>
    <property type="match status" value="1"/>
</dbReference>
<dbReference type="PATRIC" id="fig|512763.3.peg.95"/>
<dbReference type="SUPFAM" id="SSF47413">
    <property type="entry name" value="lambda repressor-like DNA-binding domains"/>
    <property type="match status" value="1"/>
</dbReference>
<accession>A0A0P0CTW5</accession>
<dbReference type="PROSITE" id="PS50932">
    <property type="entry name" value="HTH_LACI_2"/>
    <property type="match status" value="1"/>
</dbReference>
<evidence type="ECO:0000313" key="5">
    <source>
        <dbReference type="EMBL" id="ALI97737.1"/>
    </source>
</evidence>
<gene>
    <name evidence="5" type="ORF">DC20_00440</name>
</gene>
<dbReference type="SMART" id="SM00354">
    <property type="entry name" value="HTH_LACI"/>
    <property type="match status" value="1"/>
</dbReference>
<dbReference type="InterPro" id="IPR028082">
    <property type="entry name" value="Peripla_BP_I"/>
</dbReference>
<dbReference type="Pfam" id="PF00532">
    <property type="entry name" value="Peripla_BP_1"/>
    <property type="match status" value="1"/>
</dbReference>
<evidence type="ECO:0000256" key="2">
    <source>
        <dbReference type="ARBA" id="ARBA00023125"/>
    </source>
</evidence>
<dbReference type="GO" id="GO:0003700">
    <property type="term" value="F:DNA-binding transcription factor activity"/>
    <property type="evidence" value="ECO:0007669"/>
    <property type="project" value="TreeGrafter"/>
</dbReference>
<dbReference type="PANTHER" id="PTHR30146:SF109">
    <property type="entry name" value="HTH-TYPE TRANSCRIPTIONAL REGULATOR GALS"/>
    <property type="match status" value="1"/>
</dbReference>
<dbReference type="RefSeq" id="WP_062542029.1">
    <property type="nucleotide sequence ID" value="NZ_CP012643.1"/>
</dbReference>
<dbReference type="EMBL" id="CP012643">
    <property type="protein sequence ID" value="ALI97737.1"/>
    <property type="molecule type" value="Genomic_DNA"/>
</dbReference>
<sequence>MAEKQKKTTIHDIARELDVTFSTVARALNDHPAISAATKVAVLETAKRLNYQQNKLASSLRSGRTNVIGIIVPSLDTSFFSSVVHGIERVMNENGYSMLLYQTGESLSQEKKGIETFLQSRVDAIISSVSGEVEVREFYEQISKRQVPLLFFDRAINDLPVPSVTINDYQAGFVATEHLISQGYKSIAHFTSDQNLTIFKERYRGYHDALQKYNLPLQENMIFKGKLSLDFGKASVQQLLDQQVPFDAVFAAEDYTAMGALQVLLEKGVKVPEEIGIMGFANEAFGAFVTPSLSTVDQQTIRMGEETAHLLLKLIGTKDYYGATPERLVLDPILLPRGSSQAK</sequence>
<reference evidence="5 6" key="1">
    <citation type="submission" date="2015-08" db="EMBL/GenBank/DDBJ databases">
        <title>Complete genome sequence of Rufibacter tibetensis strain 1351t, a radiation-resistant bacterium from tibet plateau.</title>
        <authorList>
            <person name="Dai J."/>
        </authorList>
    </citation>
    <scope>NUCLEOTIDE SEQUENCE [LARGE SCALE GENOMIC DNA]</scope>
    <source>
        <strain evidence="5 6">1351</strain>
    </source>
</reference>
<dbReference type="CDD" id="cd01392">
    <property type="entry name" value="HTH_LacI"/>
    <property type="match status" value="1"/>
</dbReference>
<evidence type="ECO:0000313" key="6">
    <source>
        <dbReference type="Proteomes" id="UP000061382"/>
    </source>
</evidence>